<proteinExistence type="predicted"/>
<sequence length="172" mass="20196">MRHVPALPSGKTTLAPLTTQANTPQHPERTLGSYDANTNTLNLYWDEYHLLLPDQRAGELRALMWHEMGHWLYHHAKAHPRLENWKKAIHAHWYQRVQGQPIRTHKQGWRYILDGWLNEYAGRLYPTWEGGVEIPSVYFEEVSRGPENIAYWCLEEHQKETFGIVTSIFGQL</sequence>
<feature type="compositionally biased region" description="Polar residues" evidence="1">
    <location>
        <begin position="10"/>
        <end position="25"/>
    </location>
</feature>
<reference evidence="2 3" key="1">
    <citation type="submission" date="2019-03" db="EMBL/GenBank/DDBJ databases">
        <title>Genomic Encyclopedia of Archaeal and Bacterial Type Strains, Phase II (KMG-II): from individual species to whole genera.</title>
        <authorList>
            <person name="Goeker M."/>
        </authorList>
    </citation>
    <scope>NUCLEOTIDE SEQUENCE [LARGE SCALE GENOMIC DNA]</scope>
    <source>
        <strain evidence="2 3">ATCC 25309</strain>
    </source>
</reference>
<keyword evidence="3" id="KW-1185">Reference proteome</keyword>
<accession>A0A4R7RJR8</accession>
<dbReference type="Proteomes" id="UP000295662">
    <property type="component" value="Unassembled WGS sequence"/>
</dbReference>
<evidence type="ECO:0000313" key="2">
    <source>
        <dbReference type="EMBL" id="TDU62546.1"/>
    </source>
</evidence>
<gene>
    <name evidence="2" type="ORF">EI77_04647</name>
</gene>
<evidence type="ECO:0000256" key="1">
    <source>
        <dbReference type="SAM" id="MobiDB-lite"/>
    </source>
</evidence>
<evidence type="ECO:0000313" key="3">
    <source>
        <dbReference type="Proteomes" id="UP000295662"/>
    </source>
</evidence>
<protein>
    <submittedName>
        <fullName evidence="2">Uncharacterized protein</fullName>
    </submittedName>
</protein>
<dbReference type="RefSeq" id="WP_133797591.1">
    <property type="nucleotide sequence ID" value="NZ_SOCA01000019.1"/>
</dbReference>
<dbReference type="AlphaFoldDB" id="A0A4R7RJR8"/>
<dbReference type="EMBL" id="SOCA01000019">
    <property type="protein sequence ID" value="TDU62546.1"/>
    <property type="molecule type" value="Genomic_DNA"/>
</dbReference>
<feature type="region of interest" description="Disordered" evidence="1">
    <location>
        <begin position="1"/>
        <end position="26"/>
    </location>
</feature>
<organism evidence="2 3">
    <name type="scientific">Prosthecobacter fusiformis</name>
    <dbReference type="NCBI Taxonomy" id="48464"/>
    <lineage>
        <taxon>Bacteria</taxon>
        <taxon>Pseudomonadati</taxon>
        <taxon>Verrucomicrobiota</taxon>
        <taxon>Verrucomicrobiia</taxon>
        <taxon>Verrucomicrobiales</taxon>
        <taxon>Verrucomicrobiaceae</taxon>
        <taxon>Prosthecobacter</taxon>
    </lineage>
</organism>
<comment type="caution">
    <text evidence="2">The sequence shown here is derived from an EMBL/GenBank/DDBJ whole genome shotgun (WGS) entry which is preliminary data.</text>
</comment>
<name>A0A4R7RJR8_9BACT</name>